<feature type="transmembrane region" description="Helical" evidence="7">
    <location>
        <begin position="477"/>
        <end position="500"/>
    </location>
</feature>
<dbReference type="SUPFAM" id="SSF103473">
    <property type="entry name" value="MFS general substrate transporter"/>
    <property type="match status" value="1"/>
</dbReference>
<feature type="transmembrane region" description="Helical" evidence="7">
    <location>
        <begin position="60"/>
        <end position="84"/>
    </location>
</feature>
<feature type="transmembrane region" description="Helical" evidence="7">
    <location>
        <begin position="366"/>
        <end position="386"/>
    </location>
</feature>
<evidence type="ECO:0000256" key="4">
    <source>
        <dbReference type="ARBA" id="ARBA00022989"/>
    </source>
</evidence>
<sequence length="588" mass="65404">MGASSEIEETTQQEVVTKKKGGLRTIPFIIANETFEKVASYGLLANMMVYLIEQYHVSNITGASILFLWVALTNLTPIIGAFLSDSFLGRFRVIVIGTLISLTGMIVLLLTAIIPDARPPECDIKARQKCVSSELNQRLLLYFSFALMSIGAGGIRPCSMAFGADQVNRPENPNNERVLQIFFNWYYASVGISLMIAVTVIVYLQDNVGWVPGFGVPLGLMLFSTVMFFLGSSFYIKVKGNKNLFSGIAHVVAASWKNRHLPMPPKSFDGWYYHKGSKLVCPTEKLRFLNKACIMKRPSKDLTPEGLAMDPWSLCTVRQVEELKALIKVLPIWSTGIVIAATVSQHSITLTQALAMDKHLTPQFEIPAGSFSVFTLLTLTLWVAIYDRGVVPLMSRFTKHPNGLSFKQRIGIGLAISCVATSVAAIVERNRREQAVRHGEIMSAMWLVPQYSLTGLAEAFNAIGQIEFYYSQFPKNLASIAVALFTLGMGFGNLVGALIVKIVGDCSTKGGRVSWLDNDLNRGRYDYYYWLLTLVGFFNFLYYCLCSWAYGSCEERNIWDDEEGAEKGREMDQDLPKSKESPIFVLAA</sequence>
<feature type="transmembrane region" description="Helical" evidence="7">
    <location>
        <begin position="139"/>
        <end position="164"/>
    </location>
</feature>
<feature type="transmembrane region" description="Helical" evidence="7">
    <location>
        <begin position="527"/>
        <end position="550"/>
    </location>
</feature>
<keyword evidence="5 7" id="KW-0472">Membrane</keyword>
<feature type="transmembrane region" description="Helical" evidence="7">
    <location>
        <begin position="406"/>
        <end position="427"/>
    </location>
</feature>
<dbReference type="OrthoDB" id="8904098at2759"/>
<protein>
    <submittedName>
        <fullName evidence="8">Putative peptide/nitrate transporter</fullName>
    </submittedName>
</protein>
<feature type="transmembrane region" description="Helical" evidence="7">
    <location>
        <begin position="216"/>
        <end position="236"/>
    </location>
</feature>
<keyword evidence="9" id="KW-1185">Reference proteome</keyword>
<comment type="subcellular location">
    <subcellularLocation>
        <location evidence="1">Membrane</location>
        <topology evidence="1">Multi-pass membrane protein</topology>
    </subcellularLocation>
</comment>
<evidence type="ECO:0000256" key="5">
    <source>
        <dbReference type="ARBA" id="ARBA00023136"/>
    </source>
</evidence>
<dbReference type="EMBL" id="KE344884">
    <property type="protein sequence ID" value="EXB83508.1"/>
    <property type="molecule type" value="Genomic_DNA"/>
</dbReference>
<dbReference type="GO" id="GO:0022857">
    <property type="term" value="F:transmembrane transporter activity"/>
    <property type="evidence" value="ECO:0007669"/>
    <property type="project" value="InterPro"/>
</dbReference>
<dbReference type="Proteomes" id="UP000030645">
    <property type="component" value="Unassembled WGS sequence"/>
</dbReference>
<dbReference type="InterPro" id="IPR036259">
    <property type="entry name" value="MFS_trans_sf"/>
</dbReference>
<dbReference type="Pfam" id="PF00854">
    <property type="entry name" value="PTR2"/>
    <property type="match status" value="1"/>
</dbReference>
<dbReference type="InterPro" id="IPR018456">
    <property type="entry name" value="PTR2_symporter_CS"/>
</dbReference>
<evidence type="ECO:0000256" key="3">
    <source>
        <dbReference type="ARBA" id="ARBA00022692"/>
    </source>
</evidence>
<dbReference type="Gene3D" id="1.20.1250.20">
    <property type="entry name" value="MFS general substrate transporter like domains"/>
    <property type="match status" value="1"/>
</dbReference>
<evidence type="ECO:0000313" key="9">
    <source>
        <dbReference type="Proteomes" id="UP000030645"/>
    </source>
</evidence>
<dbReference type="GO" id="GO:0006857">
    <property type="term" value="P:oligopeptide transport"/>
    <property type="evidence" value="ECO:0007669"/>
    <property type="project" value="InterPro"/>
</dbReference>
<keyword evidence="3 7" id="KW-0812">Transmembrane</keyword>
<reference evidence="9" key="1">
    <citation type="submission" date="2013-01" db="EMBL/GenBank/DDBJ databases">
        <title>Draft Genome Sequence of a Mulberry Tree, Morus notabilis C.K. Schneid.</title>
        <authorList>
            <person name="He N."/>
            <person name="Zhao S."/>
        </authorList>
    </citation>
    <scope>NUCLEOTIDE SEQUENCE</scope>
</reference>
<evidence type="ECO:0000256" key="7">
    <source>
        <dbReference type="SAM" id="Phobius"/>
    </source>
</evidence>
<evidence type="ECO:0000256" key="2">
    <source>
        <dbReference type="ARBA" id="ARBA00005982"/>
    </source>
</evidence>
<evidence type="ECO:0000313" key="8">
    <source>
        <dbReference type="EMBL" id="EXB83508.1"/>
    </source>
</evidence>
<dbReference type="CDD" id="cd17416">
    <property type="entry name" value="MFS_NPF1_2"/>
    <property type="match status" value="1"/>
</dbReference>
<keyword evidence="4 7" id="KW-1133">Transmembrane helix</keyword>
<dbReference type="GO" id="GO:0016020">
    <property type="term" value="C:membrane"/>
    <property type="evidence" value="ECO:0007669"/>
    <property type="project" value="UniProtKB-SubCell"/>
</dbReference>
<organism evidence="8 9">
    <name type="scientific">Morus notabilis</name>
    <dbReference type="NCBI Taxonomy" id="981085"/>
    <lineage>
        <taxon>Eukaryota</taxon>
        <taxon>Viridiplantae</taxon>
        <taxon>Streptophyta</taxon>
        <taxon>Embryophyta</taxon>
        <taxon>Tracheophyta</taxon>
        <taxon>Spermatophyta</taxon>
        <taxon>Magnoliopsida</taxon>
        <taxon>eudicotyledons</taxon>
        <taxon>Gunneridae</taxon>
        <taxon>Pentapetalae</taxon>
        <taxon>rosids</taxon>
        <taxon>fabids</taxon>
        <taxon>Rosales</taxon>
        <taxon>Moraceae</taxon>
        <taxon>Moreae</taxon>
        <taxon>Morus</taxon>
    </lineage>
</organism>
<evidence type="ECO:0000256" key="6">
    <source>
        <dbReference type="SAM" id="MobiDB-lite"/>
    </source>
</evidence>
<feature type="region of interest" description="Disordered" evidence="6">
    <location>
        <begin position="565"/>
        <end position="588"/>
    </location>
</feature>
<accession>W9RNT3</accession>
<feature type="compositionally biased region" description="Basic and acidic residues" evidence="6">
    <location>
        <begin position="565"/>
        <end position="580"/>
    </location>
</feature>
<comment type="similarity">
    <text evidence="2">Belongs to the major facilitator superfamily. Proton-dependent oligopeptide transporter (POT/PTR) (TC 2.A.17) family.</text>
</comment>
<dbReference type="AlphaFoldDB" id="W9RNT3"/>
<dbReference type="InterPro" id="IPR000109">
    <property type="entry name" value="POT_fam"/>
</dbReference>
<gene>
    <name evidence="8" type="ORF">L484_002743</name>
</gene>
<dbReference type="KEGG" id="mnt:21386302"/>
<name>W9RNT3_9ROSA</name>
<proteinExistence type="inferred from homology"/>
<evidence type="ECO:0000256" key="1">
    <source>
        <dbReference type="ARBA" id="ARBA00004141"/>
    </source>
</evidence>
<dbReference type="PANTHER" id="PTHR11654">
    <property type="entry name" value="OLIGOPEPTIDE TRANSPORTER-RELATED"/>
    <property type="match status" value="1"/>
</dbReference>
<feature type="transmembrane region" description="Helical" evidence="7">
    <location>
        <begin position="185"/>
        <end position="204"/>
    </location>
</feature>
<dbReference type="eggNOG" id="KOG1237">
    <property type="taxonomic scope" value="Eukaryota"/>
</dbReference>
<feature type="transmembrane region" description="Helical" evidence="7">
    <location>
        <begin position="91"/>
        <end position="114"/>
    </location>
</feature>
<dbReference type="PROSITE" id="PS01022">
    <property type="entry name" value="PTR2_1"/>
    <property type="match status" value="1"/>
</dbReference>